<gene>
    <name evidence="6" type="ORF">JCM7686_pAMI4p318</name>
</gene>
<dbReference type="InterPro" id="IPR005119">
    <property type="entry name" value="LysR_subst-bd"/>
</dbReference>
<dbReference type="OrthoDB" id="9813056at2"/>
<keyword evidence="2" id="KW-0805">Transcription regulation</keyword>
<dbReference type="eggNOG" id="COG0583">
    <property type="taxonomic scope" value="Bacteria"/>
</dbReference>
<dbReference type="InterPro" id="IPR036388">
    <property type="entry name" value="WH-like_DNA-bd_sf"/>
</dbReference>
<dbReference type="FunFam" id="1.10.10.10:FF:000001">
    <property type="entry name" value="LysR family transcriptional regulator"/>
    <property type="match status" value="1"/>
</dbReference>
<evidence type="ECO:0000256" key="2">
    <source>
        <dbReference type="ARBA" id="ARBA00023015"/>
    </source>
</evidence>
<dbReference type="InterPro" id="IPR036390">
    <property type="entry name" value="WH_DNA-bd_sf"/>
</dbReference>
<dbReference type="PRINTS" id="PR00039">
    <property type="entry name" value="HTHLYSR"/>
</dbReference>
<dbReference type="Proteomes" id="UP000015480">
    <property type="component" value="Plasmid pAMI4"/>
</dbReference>
<dbReference type="SUPFAM" id="SSF46785">
    <property type="entry name" value="Winged helix' DNA-binding domain"/>
    <property type="match status" value="1"/>
</dbReference>
<dbReference type="PANTHER" id="PTHR30537:SF5">
    <property type="entry name" value="HTH-TYPE TRANSCRIPTIONAL ACTIVATOR TTDR-RELATED"/>
    <property type="match status" value="1"/>
</dbReference>
<dbReference type="RefSeq" id="WP_020952490.1">
    <property type="nucleotide sequence ID" value="NC_022049.1"/>
</dbReference>
<dbReference type="KEGG" id="pami:JCM7686_pAMI4p318"/>
<name>S5Z0M7_PARAH</name>
<evidence type="ECO:0000256" key="4">
    <source>
        <dbReference type="ARBA" id="ARBA00023163"/>
    </source>
</evidence>
<evidence type="ECO:0000259" key="5">
    <source>
        <dbReference type="PROSITE" id="PS50931"/>
    </source>
</evidence>
<dbReference type="PROSITE" id="PS50931">
    <property type="entry name" value="HTH_LYSR"/>
    <property type="match status" value="1"/>
</dbReference>
<dbReference type="PANTHER" id="PTHR30537">
    <property type="entry name" value="HTH-TYPE TRANSCRIPTIONAL REGULATOR"/>
    <property type="match status" value="1"/>
</dbReference>
<dbReference type="HOGENOM" id="CLU_039613_16_1_5"/>
<dbReference type="Pfam" id="PF03466">
    <property type="entry name" value="LysR_substrate"/>
    <property type="match status" value="1"/>
</dbReference>
<accession>S5Z0M7</accession>
<comment type="similarity">
    <text evidence="1">Belongs to the LysR transcriptional regulatory family.</text>
</comment>
<keyword evidence="7" id="KW-1185">Reference proteome</keyword>
<dbReference type="Pfam" id="PF00126">
    <property type="entry name" value="HTH_1"/>
    <property type="match status" value="1"/>
</dbReference>
<dbReference type="GO" id="GO:0003677">
    <property type="term" value="F:DNA binding"/>
    <property type="evidence" value="ECO:0007669"/>
    <property type="project" value="UniProtKB-KW"/>
</dbReference>
<dbReference type="Gene3D" id="3.40.190.290">
    <property type="match status" value="1"/>
</dbReference>
<evidence type="ECO:0000256" key="1">
    <source>
        <dbReference type="ARBA" id="ARBA00009437"/>
    </source>
</evidence>
<evidence type="ECO:0000256" key="3">
    <source>
        <dbReference type="ARBA" id="ARBA00023125"/>
    </source>
</evidence>
<protein>
    <submittedName>
        <fullName evidence="6">Transcriptional regulator, LysR family</fullName>
    </submittedName>
</protein>
<geneLocation type="plasmid" evidence="6 7">
    <name>pAMI4</name>
</geneLocation>
<dbReference type="InterPro" id="IPR058163">
    <property type="entry name" value="LysR-type_TF_proteobact-type"/>
</dbReference>
<dbReference type="PATRIC" id="fig|1367847.3.peg.3966"/>
<dbReference type="GO" id="GO:0003700">
    <property type="term" value="F:DNA-binding transcription factor activity"/>
    <property type="evidence" value="ECO:0007669"/>
    <property type="project" value="InterPro"/>
</dbReference>
<dbReference type="SUPFAM" id="SSF53850">
    <property type="entry name" value="Periplasmic binding protein-like II"/>
    <property type="match status" value="1"/>
</dbReference>
<dbReference type="AlphaFoldDB" id="S5Z0M7"/>
<evidence type="ECO:0000313" key="7">
    <source>
        <dbReference type="Proteomes" id="UP000015480"/>
    </source>
</evidence>
<keyword evidence="3" id="KW-0238">DNA-binding</keyword>
<proteinExistence type="inferred from homology"/>
<dbReference type="EMBL" id="CP006652">
    <property type="protein sequence ID" value="AGT11006.1"/>
    <property type="molecule type" value="Genomic_DNA"/>
</dbReference>
<keyword evidence="6" id="KW-0614">Plasmid</keyword>
<feature type="domain" description="HTH lysR-type" evidence="5">
    <location>
        <begin position="13"/>
        <end position="63"/>
    </location>
</feature>
<organism evidence="6 7">
    <name type="scientific">Paracoccus aminophilus JCM 7686</name>
    <dbReference type="NCBI Taxonomy" id="1367847"/>
    <lineage>
        <taxon>Bacteria</taxon>
        <taxon>Pseudomonadati</taxon>
        <taxon>Pseudomonadota</taxon>
        <taxon>Alphaproteobacteria</taxon>
        <taxon>Rhodobacterales</taxon>
        <taxon>Paracoccaceae</taxon>
        <taxon>Paracoccus</taxon>
    </lineage>
</organism>
<dbReference type="CDD" id="cd08422">
    <property type="entry name" value="PBP2_CrgA_like"/>
    <property type="match status" value="1"/>
</dbReference>
<dbReference type="InterPro" id="IPR000847">
    <property type="entry name" value="LysR_HTH_N"/>
</dbReference>
<sequence length="301" mass="32790">MSFDSRLLSGIGVLSAVVQAGSFARAGEALGLTQPAVSRAVARLEDRVGIRIFNRTARAISLTDEGRRFFEAVAPLLAGIEEAAIDAAGSKAHVRGRLRVNVDATFAHYILAPKLAEFLDLHPDLAVEISVRDRMGDLVAEGFDLAVRFGPMLPSNYKAQLLLETRVFTCASKAYLDRYGEPQHPNDLATGHHCLFIRDPVTGRPFEWEFRRGDEIIPLDATGRLMVNDSGSLVGACFGGAGLAQLLELYAADMIASGKVSLILPDWTDETFPLYAYYQNATFTSAKVRAFLDFIGRILAP</sequence>
<reference evidence="6 7" key="1">
    <citation type="journal article" date="2014" name="BMC Genomics">
        <title>Architecture and functions of a multipartite genome of the methylotrophic bacterium Paracoccus aminophilus JCM 7686, containing primary and secondary chromids.</title>
        <authorList>
            <person name="Dziewit L."/>
            <person name="Czarnecki J."/>
            <person name="Wibberg D."/>
            <person name="Radlinska M."/>
            <person name="Mrozek P."/>
            <person name="Szymczak M."/>
            <person name="Schluter A."/>
            <person name="Puhler A."/>
            <person name="Bartosik D."/>
        </authorList>
    </citation>
    <scope>NUCLEOTIDE SEQUENCE [LARGE SCALE GENOMIC DNA]</scope>
    <source>
        <strain evidence="6">JCM 7686</strain>
        <plasmid evidence="7">Plasmid pAMI4</plasmid>
    </source>
</reference>
<keyword evidence="4" id="KW-0804">Transcription</keyword>
<dbReference type="Gene3D" id="1.10.10.10">
    <property type="entry name" value="Winged helix-like DNA-binding domain superfamily/Winged helix DNA-binding domain"/>
    <property type="match status" value="1"/>
</dbReference>
<evidence type="ECO:0000313" key="6">
    <source>
        <dbReference type="EMBL" id="AGT11006.1"/>
    </source>
</evidence>